<keyword evidence="11" id="KW-1185">Reference proteome</keyword>
<dbReference type="PANTHER" id="PTHR43292:SF3">
    <property type="entry name" value="ACYL-COA DEHYDROGENASE FADE29"/>
    <property type="match status" value="1"/>
</dbReference>
<dbReference type="RefSeq" id="WP_071926099.1">
    <property type="nucleotide sequence ID" value="NZ_CP018082.1"/>
</dbReference>
<dbReference type="SUPFAM" id="SSF56645">
    <property type="entry name" value="Acyl-CoA dehydrogenase NM domain-like"/>
    <property type="match status" value="1"/>
</dbReference>
<dbReference type="OrthoDB" id="2431337at2"/>
<dbReference type="InterPro" id="IPR037069">
    <property type="entry name" value="AcylCoA_DH/ox_N_sf"/>
</dbReference>
<evidence type="ECO:0000256" key="3">
    <source>
        <dbReference type="ARBA" id="ARBA00022630"/>
    </source>
</evidence>
<sequence>MRVAYTPQQEELRAELREYFARLITPERRAALSMTTGEYGSGDVYKEVVRDMGRDGWLTLSWPKEYGGQDRTTMDQLIFVEEAAIAGAPVPFLTLNSVAPTIMQYGTEEQKKFFLPKIAAGELHFSIGYSEPGAGTDLASLRSTAVRDGDDYVINGQKMWTSLIAYADYVWLAVRTDPTAKKHKGISMLIVPTDHPGFSWTPVHTMSGVDTSATYYQDMRVPASSLVGPENGGWSLITNQLNHERVALTSAGPLSHSTAQTIAWATETTTPDGKRVIDQEWVRLNLARVHAKVEYLKLLNWEIASRADLGGEAAPKPWHASACKVYGTELATEAYRLLMEVVGPHAYLRQDSPGAILHGRLERMHRAALILTFGGGTNEVQRDIIAMTALRQPAAAR</sequence>
<evidence type="ECO:0000259" key="8">
    <source>
        <dbReference type="Pfam" id="PF02770"/>
    </source>
</evidence>
<dbReference type="GO" id="GO:0005886">
    <property type="term" value="C:plasma membrane"/>
    <property type="evidence" value="ECO:0007669"/>
    <property type="project" value="TreeGrafter"/>
</dbReference>
<name>A0A1J0VLV6_9NOCA</name>
<dbReference type="Gene3D" id="1.20.140.10">
    <property type="entry name" value="Butyryl-CoA Dehydrogenase, subunit A, domain 3"/>
    <property type="match status" value="1"/>
</dbReference>
<keyword evidence="5 6" id="KW-0560">Oxidoreductase</keyword>
<feature type="domain" description="Acyl-CoA oxidase/dehydrogenase middle" evidence="8">
    <location>
        <begin position="127"/>
        <end position="214"/>
    </location>
</feature>
<gene>
    <name evidence="10" type="ORF">BOX37_02425</name>
</gene>
<dbReference type="Gene3D" id="1.10.540.10">
    <property type="entry name" value="Acyl-CoA dehydrogenase/oxidase, N-terminal domain"/>
    <property type="match status" value="1"/>
</dbReference>
<dbReference type="InterPro" id="IPR052161">
    <property type="entry name" value="Mycobact_Acyl-CoA_DH"/>
</dbReference>
<evidence type="ECO:0000313" key="11">
    <source>
        <dbReference type="Proteomes" id="UP000183810"/>
    </source>
</evidence>
<comment type="cofactor">
    <cofactor evidence="1 6">
        <name>FAD</name>
        <dbReference type="ChEBI" id="CHEBI:57692"/>
    </cofactor>
</comment>
<evidence type="ECO:0000259" key="9">
    <source>
        <dbReference type="Pfam" id="PF02771"/>
    </source>
</evidence>
<dbReference type="InterPro" id="IPR006091">
    <property type="entry name" value="Acyl-CoA_Oxase/DH_mid-dom"/>
</dbReference>
<comment type="similarity">
    <text evidence="2 6">Belongs to the acyl-CoA dehydrogenase family.</text>
</comment>
<feature type="domain" description="Acyl-CoA dehydrogenase/oxidase C-terminal" evidence="7">
    <location>
        <begin position="231"/>
        <end position="389"/>
    </location>
</feature>
<dbReference type="Proteomes" id="UP000183810">
    <property type="component" value="Chromosome"/>
</dbReference>
<evidence type="ECO:0000313" key="10">
    <source>
        <dbReference type="EMBL" id="APE33017.1"/>
    </source>
</evidence>
<dbReference type="Gene3D" id="2.40.110.10">
    <property type="entry name" value="Butyryl-CoA Dehydrogenase, subunit A, domain 2"/>
    <property type="match status" value="1"/>
</dbReference>
<dbReference type="AlphaFoldDB" id="A0A1J0VLV6"/>
<dbReference type="EMBL" id="CP018082">
    <property type="protein sequence ID" value="APE33017.1"/>
    <property type="molecule type" value="Genomic_DNA"/>
</dbReference>
<organism evidence="10 11">
    <name type="scientific">Nocardia mangyaensis</name>
    <dbReference type="NCBI Taxonomy" id="2213200"/>
    <lineage>
        <taxon>Bacteria</taxon>
        <taxon>Bacillati</taxon>
        <taxon>Actinomycetota</taxon>
        <taxon>Actinomycetes</taxon>
        <taxon>Mycobacteriales</taxon>
        <taxon>Nocardiaceae</taxon>
        <taxon>Nocardia</taxon>
    </lineage>
</organism>
<keyword evidence="3 6" id="KW-0285">Flavoprotein</keyword>
<dbReference type="Pfam" id="PF00441">
    <property type="entry name" value="Acyl-CoA_dh_1"/>
    <property type="match status" value="1"/>
</dbReference>
<proteinExistence type="inferred from homology"/>
<dbReference type="KEGG" id="nsl:BOX37_02425"/>
<feature type="domain" description="Acyl-CoA dehydrogenase/oxidase N-terminal" evidence="9">
    <location>
        <begin position="6"/>
        <end position="122"/>
    </location>
</feature>
<dbReference type="InterPro" id="IPR009100">
    <property type="entry name" value="AcylCoA_DH/oxidase_NM_dom_sf"/>
</dbReference>
<keyword evidence="4 6" id="KW-0274">FAD</keyword>
<dbReference type="InterPro" id="IPR046373">
    <property type="entry name" value="Acyl-CoA_Oxase/DH_mid-dom_sf"/>
</dbReference>
<dbReference type="Pfam" id="PF02770">
    <property type="entry name" value="Acyl-CoA_dh_M"/>
    <property type="match status" value="1"/>
</dbReference>
<dbReference type="InterPro" id="IPR036250">
    <property type="entry name" value="AcylCo_DH-like_C"/>
</dbReference>
<evidence type="ECO:0000256" key="2">
    <source>
        <dbReference type="ARBA" id="ARBA00009347"/>
    </source>
</evidence>
<dbReference type="InterPro" id="IPR009075">
    <property type="entry name" value="AcylCo_DH/oxidase_C"/>
</dbReference>
<evidence type="ECO:0000256" key="4">
    <source>
        <dbReference type="ARBA" id="ARBA00022827"/>
    </source>
</evidence>
<dbReference type="SUPFAM" id="SSF47203">
    <property type="entry name" value="Acyl-CoA dehydrogenase C-terminal domain-like"/>
    <property type="match status" value="1"/>
</dbReference>
<evidence type="ECO:0000256" key="1">
    <source>
        <dbReference type="ARBA" id="ARBA00001974"/>
    </source>
</evidence>
<dbReference type="GO" id="GO:0050660">
    <property type="term" value="F:flavin adenine dinucleotide binding"/>
    <property type="evidence" value="ECO:0007669"/>
    <property type="project" value="InterPro"/>
</dbReference>
<accession>A0A1J0VLV6</accession>
<evidence type="ECO:0000259" key="7">
    <source>
        <dbReference type="Pfam" id="PF00441"/>
    </source>
</evidence>
<dbReference type="GO" id="GO:0016627">
    <property type="term" value="F:oxidoreductase activity, acting on the CH-CH group of donors"/>
    <property type="evidence" value="ECO:0007669"/>
    <property type="project" value="InterPro"/>
</dbReference>
<evidence type="ECO:0000256" key="5">
    <source>
        <dbReference type="ARBA" id="ARBA00023002"/>
    </source>
</evidence>
<dbReference type="Pfam" id="PF02771">
    <property type="entry name" value="Acyl-CoA_dh_N"/>
    <property type="match status" value="1"/>
</dbReference>
<dbReference type="PANTHER" id="PTHR43292">
    <property type="entry name" value="ACYL-COA DEHYDROGENASE"/>
    <property type="match status" value="1"/>
</dbReference>
<evidence type="ECO:0000256" key="6">
    <source>
        <dbReference type="RuleBase" id="RU362125"/>
    </source>
</evidence>
<dbReference type="InterPro" id="IPR013786">
    <property type="entry name" value="AcylCoA_DH/ox_N"/>
</dbReference>
<reference evidence="10" key="1">
    <citation type="submission" date="2016-11" db="EMBL/GenBank/DDBJ databases">
        <authorList>
            <person name="Jaros S."/>
            <person name="Januszkiewicz K."/>
            <person name="Wedrychowicz H."/>
        </authorList>
    </citation>
    <scope>NUCLEOTIDE SEQUENCE [LARGE SCALE GENOMIC DNA]</scope>
    <source>
        <strain evidence="10">Y48</strain>
    </source>
</reference>
<protein>
    <submittedName>
        <fullName evidence="10">Acyl-CoA dehydrogenase</fullName>
    </submittedName>
</protein>